<dbReference type="GO" id="GO:0042273">
    <property type="term" value="P:ribosomal large subunit biogenesis"/>
    <property type="evidence" value="ECO:0007669"/>
    <property type="project" value="InterPro"/>
</dbReference>
<keyword evidence="5" id="KW-0813">Transport</keyword>
<evidence type="ECO:0000256" key="6">
    <source>
        <dbReference type="ARBA" id="ARBA00022517"/>
    </source>
</evidence>
<dbReference type="EMBL" id="CP058611">
    <property type="protein sequence ID" value="QLG74857.1"/>
    <property type="molecule type" value="Genomic_DNA"/>
</dbReference>
<feature type="compositionally biased region" description="Basic residues" evidence="11">
    <location>
        <begin position="224"/>
        <end position="235"/>
    </location>
</feature>
<keyword evidence="6" id="KW-0690">Ribosome biogenesis</keyword>
<comment type="similarity">
    <text evidence="2">Belongs to the LOC1 family.</text>
</comment>
<evidence type="ECO:0000256" key="9">
    <source>
        <dbReference type="ARBA" id="ARBA00023242"/>
    </source>
</evidence>
<evidence type="ECO:0000256" key="3">
    <source>
        <dbReference type="ARBA" id="ARBA00019670"/>
    </source>
</evidence>
<feature type="region of interest" description="Disordered" evidence="11">
    <location>
        <begin position="224"/>
        <end position="264"/>
    </location>
</feature>
<dbReference type="RefSeq" id="XP_037146582.1">
    <property type="nucleotide sequence ID" value="XM_037290687.1"/>
</dbReference>
<evidence type="ECO:0000256" key="11">
    <source>
        <dbReference type="SAM" id="MobiDB-lite"/>
    </source>
</evidence>
<evidence type="ECO:0000313" key="13">
    <source>
        <dbReference type="Proteomes" id="UP000509704"/>
    </source>
</evidence>
<dbReference type="GO" id="GO:0003729">
    <property type="term" value="F:mRNA binding"/>
    <property type="evidence" value="ECO:0007669"/>
    <property type="project" value="InterPro"/>
</dbReference>
<reference evidence="12 13" key="1">
    <citation type="submission" date="2020-07" db="EMBL/GenBank/DDBJ databases">
        <title>The yeast mating-type switching endonuclease HO is a domesticated member of an unorthodox homing genetic element family.</title>
        <authorList>
            <person name="Coughlan A.Y."/>
            <person name="Lombardi L."/>
            <person name="Braun-Galleani S."/>
            <person name="Martos A.R."/>
            <person name="Galeote V."/>
            <person name="Bigey F."/>
            <person name="Dequin S."/>
            <person name="Byrne K.P."/>
            <person name="Wolfe K.H."/>
        </authorList>
    </citation>
    <scope>NUCLEOTIDE SEQUENCE [LARGE SCALE GENOMIC DNA]</scope>
    <source>
        <strain evidence="12 13">NRRL Y-6702</strain>
    </source>
</reference>
<dbReference type="InterPro" id="IPR037650">
    <property type="entry name" value="Loc1"/>
</dbReference>
<proteinExistence type="inferred from homology"/>
<dbReference type="GO" id="GO:0008298">
    <property type="term" value="P:intracellular mRNA localization"/>
    <property type="evidence" value="ECO:0007669"/>
    <property type="project" value="TreeGrafter"/>
</dbReference>
<dbReference type="GO" id="GO:0051028">
    <property type="term" value="P:mRNA transport"/>
    <property type="evidence" value="ECO:0007669"/>
    <property type="project" value="UniProtKB-KW"/>
</dbReference>
<sequence>MRVRRYLVTRLGYHRLEKENEKKKFSSSHLETQINHPQTKVIVEVKRVSQRFLSVTSTMSPPKKVKKGNARREIVSEVFQDSQARNQLASVSHQTEKSATRKPSKLAVRKEQAKARLYGSRNKKARSFDEKELDLPSLNRAIVPGVKIRRGKKGKKFVDDHDSVVMNRLVKTIGDKYEDIDESKLEKSRRLEEIRDLKRQEIERKDTQKKEVLEDKKDEIKRKASLARSVRRKQKRDAFKMSNGTESSGDSKTKVSNKKTVSFA</sequence>
<evidence type="ECO:0000256" key="5">
    <source>
        <dbReference type="ARBA" id="ARBA00022448"/>
    </source>
</evidence>
<dbReference type="GO" id="GO:0005730">
    <property type="term" value="C:nucleolus"/>
    <property type="evidence" value="ECO:0007669"/>
    <property type="project" value="UniProtKB-SubCell"/>
</dbReference>
<feature type="region of interest" description="Disordered" evidence="11">
    <location>
        <begin position="85"/>
        <end position="126"/>
    </location>
</feature>
<evidence type="ECO:0000256" key="10">
    <source>
        <dbReference type="SAM" id="Coils"/>
    </source>
</evidence>
<evidence type="ECO:0000256" key="1">
    <source>
        <dbReference type="ARBA" id="ARBA00004604"/>
    </source>
</evidence>
<name>A0A7H9B8B9_ZYGMR</name>
<keyword evidence="8 10" id="KW-0175">Coiled coil</keyword>
<feature type="coiled-coil region" evidence="10">
    <location>
        <begin position="180"/>
        <end position="223"/>
    </location>
</feature>
<dbReference type="PANTHER" id="PTHR28028:SF1">
    <property type="entry name" value="60S RIBOSOMAL SUBUNIT ASSEMBLY_EXPORT PROTEIN LOC1"/>
    <property type="match status" value="1"/>
</dbReference>
<dbReference type="OrthoDB" id="1743802at2759"/>
<dbReference type="PANTHER" id="PTHR28028">
    <property type="entry name" value="60S RIBOSOMAL SUBUNIT ASSEMBLY/EXPORT PROTEIN LOC1"/>
    <property type="match status" value="1"/>
</dbReference>
<evidence type="ECO:0000256" key="2">
    <source>
        <dbReference type="ARBA" id="ARBA00008132"/>
    </source>
</evidence>
<keyword evidence="13" id="KW-1185">Reference proteome</keyword>
<keyword evidence="9" id="KW-0539">Nucleus</keyword>
<evidence type="ECO:0000256" key="7">
    <source>
        <dbReference type="ARBA" id="ARBA00022816"/>
    </source>
</evidence>
<comment type="subcellular location">
    <subcellularLocation>
        <location evidence="1">Nucleus</location>
        <location evidence="1">Nucleolus</location>
    </subcellularLocation>
</comment>
<accession>A0A7H9B8B9</accession>
<organism evidence="12 13">
    <name type="scientific">Zygotorulaspora mrakii</name>
    <name type="common">Zygosaccharomyces mrakii</name>
    <dbReference type="NCBI Taxonomy" id="42260"/>
    <lineage>
        <taxon>Eukaryota</taxon>
        <taxon>Fungi</taxon>
        <taxon>Dikarya</taxon>
        <taxon>Ascomycota</taxon>
        <taxon>Saccharomycotina</taxon>
        <taxon>Saccharomycetes</taxon>
        <taxon>Saccharomycetales</taxon>
        <taxon>Saccharomycetaceae</taxon>
        <taxon>Zygotorulaspora</taxon>
    </lineage>
</organism>
<dbReference type="AlphaFoldDB" id="A0A7H9B8B9"/>
<dbReference type="KEGG" id="zmk:HG535_0H01840"/>
<dbReference type="GeneID" id="59238660"/>
<evidence type="ECO:0000256" key="4">
    <source>
        <dbReference type="ARBA" id="ARBA00020853"/>
    </source>
</evidence>
<protein>
    <recommendedName>
        <fullName evidence="3">60S ribosomal subunit assembly/export protein LOC1</fullName>
    </recommendedName>
    <alternativeName>
        <fullName evidence="4">60S ribosomal subunit assembly/export protein loc1</fullName>
    </alternativeName>
</protein>
<dbReference type="Proteomes" id="UP000509704">
    <property type="component" value="Chromosome 8"/>
</dbReference>
<evidence type="ECO:0000313" key="12">
    <source>
        <dbReference type="EMBL" id="QLG74857.1"/>
    </source>
</evidence>
<keyword evidence="7" id="KW-0509">mRNA transport</keyword>
<evidence type="ECO:0000256" key="8">
    <source>
        <dbReference type="ARBA" id="ARBA00023054"/>
    </source>
</evidence>
<dbReference type="GO" id="GO:0030687">
    <property type="term" value="C:preribosome, large subunit precursor"/>
    <property type="evidence" value="ECO:0007669"/>
    <property type="project" value="TreeGrafter"/>
</dbReference>
<gene>
    <name evidence="12" type="ORF">HG535_0H01840</name>
</gene>